<feature type="region of interest" description="Disordered" evidence="6">
    <location>
        <begin position="1"/>
        <end position="59"/>
    </location>
</feature>
<dbReference type="Proteomes" id="UP000046393">
    <property type="component" value="Unplaced"/>
</dbReference>
<evidence type="ECO:0000313" key="10">
    <source>
        <dbReference type="WBParaSite" id="SMUV_0000465301-mRNA-1"/>
    </source>
</evidence>
<feature type="domain" description="MRG" evidence="7">
    <location>
        <begin position="217"/>
        <end position="419"/>
    </location>
</feature>
<accession>A0A158R4W6</accession>
<dbReference type="InterPro" id="IPR038217">
    <property type="entry name" value="MRG_C_sf"/>
</dbReference>
<dbReference type="Gene3D" id="1.10.274.30">
    <property type="entry name" value="MRG domain"/>
    <property type="match status" value="1"/>
</dbReference>
<dbReference type="GO" id="GO:0005634">
    <property type="term" value="C:nucleus"/>
    <property type="evidence" value="ECO:0007669"/>
    <property type="project" value="UniProtKB-SubCell"/>
</dbReference>
<dbReference type="PANTHER" id="PTHR10880:SF48">
    <property type="entry name" value="MORTALITY FACTOR 4 LIKE 2"/>
    <property type="match status" value="1"/>
</dbReference>
<dbReference type="InterPro" id="IPR016197">
    <property type="entry name" value="Chromo-like_dom_sf"/>
</dbReference>
<proteinExistence type="predicted"/>
<feature type="region of interest" description="Disordered" evidence="6">
    <location>
        <begin position="148"/>
        <end position="208"/>
    </location>
</feature>
<dbReference type="Pfam" id="PF22732">
    <property type="entry name" value="MSL3_chromo-like"/>
    <property type="match status" value="1"/>
</dbReference>
<keyword evidence="5" id="KW-0539">Nucleus</keyword>
<evidence type="ECO:0000256" key="5">
    <source>
        <dbReference type="ARBA" id="ARBA00023242"/>
    </source>
</evidence>
<evidence type="ECO:0000256" key="2">
    <source>
        <dbReference type="ARBA" id="ARBA00022853"/>
    </source>
</evidence>
<evidence type="ECO:0000259" key="8">
    <source>
        <dbReference type="Pfam" id="PF22732"/>
    </source>
</evidence>
<dbReference type="GO" id="GO:0006325">
    <property type="term" value="P:chromatin organization"/>
    <property type="evidence" value="ECO:0007669"/>
    <property type="project" value="UniProtKB-KW"/>
</dbReference>
<keyword evidence="3" id="KW-0805">Transcription regulation</keyword>
<dbReference type="GO" id="GO:0006355">
    <property type="term" value="P:regulation of DNA-templated transcription"/>
    <property type="evidence" value="ECO:0007669"/>
    <property type="project" value="InterPro"/>
</dbReference>
<evidence type="ECO:0000313" key="9">
    <source>
        <dbReference type="Proteomes" id="UP000046393"/>
    </source>
</evidence>
<dbReference type="PANTHER" id="PTHR10880">
    <property type="entry name" value="MORTALITY FACTOR 4-LIKE PROTEIN"/>
    <property type="match status" value="1"/>
</dbReference>
<feature type="domain" description="MSL3 chromodomain-like" evidence="8">
    <location>
        <begin position="70"/>
        <end position="139"/>
    </location>
</feature>
<dbReference type="PROSITE" id="PS51640">
    <property type="entry name" value="MRG"/>
    <property type="match status" value="1"/>
</dbReference>
<comment type="subcellular location">
    <subcellularLocation>
        <location evidence="1">Nucleus</location>
    </subcellularLocation>
</comment>
<keyword evidence="9" id="KW-1185">Reference proteome</keyword>
<evidence type="ECO:0000256" key="4">
    <source>
        <dbReference type="ARBA" id="ARBA00023163"/>
    </source>
</evidence>
<dbReference type="SUPFAM" id="SSF54160">
    <property type="entry name" value="Chromo domain-like"/>
    <property type="match status" value="1"/>
</dbReference>
<dbReference type="InterPro" id="IPR026541">
    <property type="entry name" value="MRG_dom"/>
</dbReference>
<keyword evidence="4" id="KW-0804">Transcription</keyword>
<protein>
    <submittedName>
        <fullName evidence="10">MRG domain-containing protein</fullName>
    </submittedName>
</protein>
<evidence type="ECO:0000256" key="3">
    <source>
        <dbReference type="ARBA" id="ARBA00023015"/>
    </source>
</evidence>
<dbReference type="Gene3D" id="2.30.30.140">
    <property type="match status" value="1"/>
</dbReference>
<dbReference type="GO" id="GO:0035267">
    <property type="term" value="C:NuA4 histone acetyltransferase complex"/>
    <property type="evidence" value="ECO:0007669"/>
    <property type="project" value="TreeGrafter"/>
</dbReference>
<dbReference type="STRING" id="451379.A0A158R4W6"/>
<reference evidence="10" key="1">
    <citation type="submission" date="2016-04" db="UniProtKB">
        <authorList>
            <consortium name="WormBaseParasite"/>
        </authorList>
    </citation>
    <scope>IDENTIFICATION</scope>
</reference>
<organism evidence="9 10">
    <name type="scientific">Syphacia muris</name>
    <dbReference type="NCBI Taxonomy" id="451379"/>
    <lineage>
        <taxon>Eukaryota</taxon>
        <taxon>Metazoa</taxon>
        <taxon>Ecdysozoa</taxon>
        <taxon>Nematoda</taxon>
        <taxon>Chromadorea</taxon>
        <taxon>Rhabditida</taxon>
        <taxon>Spirurina</taxon>
        <taxon>Oxyuridomorpha</taxon>
        <taxon>Oxyuroidea</taxon>
        <taxon>Oxyuridae</taxon>
        <taxon>Syphacia</taxon>
    </lineage>
</organism>
<dbReference type="InterPro" id="IPR053820">
    <property type="entry name" value="MSL3_chromo-like"/>
</dbReference>
<evidence type="ECO:0000259" key="7">
    <source>
        <dbReference type="Pfam" id="PF05712"/>
    </source>
</evidence>
<evidence type="ECO:0000256" key="6">
    <source>
        <dbReference type="SAM" id="MobiDB-lite"/>
    </source>
</evidence>
<dbReference type="AlphaFoldDB" id="A0A158R4W6"/>
<keyword evidence="2" id="KW-0156">Chromatin regulator</keyword>
<dbReference type="Pfam" id="PF05712">
    <property type="entry name" value="MRG"/>
    <property type="match status" value="1"/>
</dbReference>
<dbReference type="InterPro" id="IPR008676">
    <property type="entry name" value="MRG"/>
</dbReference>
<dbReference type="WBParaSite" id="SMUV_0000465301-mRNA-1">
    <property type="protein sequence ID" value="SMUV_0000465301-mRNA-1"/>
    <property type="gene ID" value="SMUV_0000465301"/>
</dbReference>
<name>A0A158R4W6_9BILA</name>
<sequence>MPKKEGTTNRDAKEKSDKSAKKDTNGVGSKGKEKESSKDTSKKEATAGRDSTKSDNDLHAKEGKSLQLAYELNSKVLCKHRDSLYYEAKVIAIDDIPDRGRVYTVHYQGWNSRHDEKIPEIDAAERFLPCTEENLEMARAEMQEARLMEKKRKGKKSTTLAEEKKASGLDSRGGTPSEKVLNRLAGTPSAEKGTPTSSNVGRKRKLANAEAESIPVDNFGAPKPEIKIEIPDSLKDILVDDQDMIVRQMNLVKLPARTTVEDIIKQYAECGGFAMNDEDEVNIEQSGTQFKMTKETVIESSHGIQDYFNTTLGSQLLYKFERPQYADLFKRKNEEINTVKSEDKTGSGNGGDLSKQKWHPSDTYGFIHLLRLFVKFGTMLRLTNWSDKAIKTVVSHVQDFLAYLEKNRQKFYDIEKDYIVASPEYQKSVWNA</sequence>
<evidence type="ECO:0000256" key="1">
    <source>
        <dbReference type="ARBA" id="ARBA00004123"/>
    </source>
</evidence>